<dbReference type="EMBL" id="JBFDAA010000002">
    <property type="protein sequence ID" value="KAL1140045.1"/>
    <property type="molecule type" value="Genomic_DNA"/>
</dbReference>
<name>A0ABD0YVR7_9HEMI</name>
<organism evidence="1 2">
    <name type="scientific">Ranatra chinensis</name>
    <dbReference type="NCBI Taxonomy" id="642074"/>
    <lineage>
        <taxon>Eukaryota</taxon>
        <taxon>Metazoa</taxon>
        <taxon>Ecdysozoa</taxon>
        <taxon>Arthropoda</taxon>
        <taxon>Hexapoda</taxon>
        <taxon>Insecta</taxon>
        <taxon>Pterygota</taxon>
        <taxon>Neoptera</taxon>
        <taxon>Paraneoptera</taxon>
        <taxon>Hemiptera</taxon>
        <taxon>Heteroptera</taxon>
        <taxon>Panheteroptera</taxon>
        <taxon>Nepomorpha</taxon>
        <taxon>Nepidae</taxon>
        <taxon>Ranatrinae</taxon>
        <taxon>Ranatra</taxon>
    </lineage>
</organism>
<sequence length="152" mass="17548">MKRLLNEKRRGYYANLSDQKLTSSSARMVTTVMIMYLLRIQLPDCRLLLLERGLDDVAVSMSELPCLKTEIQFLIKLALYLFNAPHSWPYALGILHFLLEAVESINSIDAEALLFPDSFLTDAKDEECLWDRKDFPEMRHYIVLKNVCCLGS</sequence>
<proteinExistence type="predicted"/>
<accession>A0ABD0YVR7</accession>
<evidence type="ECO:0000313" key="1">
    <source>
        <dbReference type="EMBL" id="KAL1140045.1"/>
    </source>
</evidence>
<reference evidence="1 2" key="1">
    <citation type="submission" date="2024-07" db="EMBL/GenBank/DDBJ databases">
        <title>Chromosome-level genome assembly of the water stick insect Ranatra chinensis (Heteroptera: Nepidae).</title>
        <authorList>
            <person name="Liu X."/>
        </authorList>
    </citation>
    <scope>NUCLEOTIDE SEQUENCE [LARGE SCALE GENOMIC DNA]</scope>
    <source>
        <strain evidence="1">Cailab_2021Rc</strain>
        <tissue evidence="1">Muscle</tissue>
    </source>
</reference>
<gene>
    <name evidence="1" type="ORF">AAG570_007022</name>
</gene>
<protein>
    <submittedName>
        <fullName evidence="1">Uncharacterized protein</fullName>
    </submittedName>
</protein>
<dbReference type="Proteomes" id="UP001558652">
    <property type="component" value="Unassembled WGS sequence"/>
</dbReference>
<evidence type="ECO:0000313" key="2">
    <source>
        <dbReference type="Proteomes" id="UP001558652"/>
    </source>
</evidence>
<comment type="caution">
    <text evidence="1">The sequence shown here is derived from an EMBL/GenBank/DDBJ whole genome shotgun (WGS) entry which is preliminary data.</text>
</comment>
<keyword evidence="2" id="KW-1185">Reference proteome</keyword>
<dbReference type="AlphaFoldDB" id="A0ABD0YVR7"/>